<accession>A0AA36D2K5</accession>
<dbReference type="InterPro" id="IPR036880">
    <property type="entry name" value="Kunitz_BPTI_sf"/>
</dbReference>
<keyword evidence="6" id="KW-0732">Signal</keyword>
<dbReference type="PANTHER" id="PTHR10083">
    <property type="entry name" value="KUNITZ-TYPE PROTEASE INHIBITOR-RELATED"/>
    <property type="match status" value="1"/>
</dbReference>
<dbReference type="AlphaFoldDB" id="A0AA36D2K5"/>
<dbReference type="EMBL" id="CATQJA010002657">
    <property type="protein sequence ID" value="CAJ0579937.1"/>
    <property type="molecule type" value="Genomic_DNA"/>
</dbReference>
<feature type="non-terminal residue" evidence="8">
    <location>
        <position position="1"/>
    </location>
</feature>
<evidence type="ECO:0000256" key="2">
    <source>
        <dbReference type="ARBA" id="ARBA00022525"/>
    </source>
</evidence>
<dbReference type="InterPro" id="IPR002223">
    <property type="entry name" value="Kunitz_BPTI"/>
</dbReference>
<keyword evidence="9" id="KW-1185">Reference proteome</keyword>
<organism evidence="8 9">
    <name type="scientific">Mesorhabditis spiculigera</name>
    <dbReference type="NCBI Taxonomy" id="96644"/>
    <lineage>
        <taxon>Eukaryota</taxon>
        <taxon>Metazoa</taxon>
        <taxon>Ecdysozoa</taxon>
        <taxon>Nematoda</taxon>
        <taxon>Chromadorea</taxon>
        <taxon>Rhabditida</taxon>
        <taxon>Rhabditina</taxon>
        <taxon>Rhabditomorpha</taxon>
        <taxon>Rhabditoidea</taxon>
        <taxon>Rhabditidae</taxon>
        <taxon>Mesorhabditinae</taxon>
        <taxon>Mesorhabditis</taxon>
    </lineage>
</organism>
<dbReference type="Pfam" id="PF00014">
    <property type="entry name" value="Kunitz_BPTI"/>
    <property type="match status" value="1"/>
</dbReference>
<protein>
    <recommendedName>
        <fullName evidence="7">BPTI/Kunitz inhibitor domain-containing protein</fullName>
    </recommendedName>
</protein>
<sequence>MSLLVRLLAITCAFLAVFAKPHITEAEKNAFVSHVKTNTSGLYFVDLKTDASDEAEDQDTKAKRAVADPALLLLPLFCYAIYAADEETTVKCVVGREPGRPCDEPGAQKFFFDVKRGICQPFYYKGCGGNENRHDSRAECEKTCKGSKLAPAAPVEW</sequence>
<reference evidence="8" key="1">
    <citation type="submission" date="2023-06" db="EMBL/GenBank/DDBJ databases">
        <authorList>
            <person name="Delattre M."/>
        </authorList>
    </citation>
    <scope>NUCLEOTIDE SEQUENCE</scope>
    <source>
        <strain evidence="8">AF72</strain>
    </source>
</reference>
<comment type="subcellular location">
    <subcellularLocation>
        <location evidence="1">Secreted</location>
    </subcellularLocation>
</comment>
<evidence type="ECO:0000259" key="7">
    <source>
        <dbReference type="PROSITE" id="PS50279"/>
    </source>
</evidence>
<feature type="domain" description="BPTI/Kunitz inhibitor" evidence="7">
    <location>
        <begin position="92"/>
        <end position="144"/>
    </location>
</feature>
<dbReference type="SMART" id="SM00131">
    <property type="entry name" value="KU"/>
    <property type="match status" value="1"/>
</dbReference>
<feature type="chain" id="PRO_5041384222" description="BPTI/Kunitz inhibitor domain-containing protein" evidence="6">
    <location>
        <begin position="20"/>
        <end position="157"/>
    </location>
</feature>
<gene>
    <name evidence="8" type="ORF">MSPICULIGERA_LOCUS18140</name>
</gene>
<dbReference type="PANTHER" id="PTHR10083:SF381">
    <property type="entry name" value="BPTI_KUNITZ INHIBITOR DOMAIN-CONTAINING PROTEIN"/>
    <property type="match status" value="1"/>
</dbReference>
<name>A0AA36D2K5_9BILA</name>
<feature type="signal peptide" evidence="6">
    <location>
        <begin position="1"/>
        <end position="19"/>
    </location>
</feature>
<evidence type="ECO:0000256" key="4">
    <source>
        <dbReference type="ARBA" id="ARBA00022900"/>
    </source>
</evidence>
<dbReference type="Proteomes" id="UP001177023">
    <property type="component" value="Unassembled WGS sequence"/>
</dbReference>
<keyword evidence="5" id="KW-1015">Disulfide bond</keyword>
<dbReference type="GO" id="GO:0004867">
    <property type="term" value="F:serine-type endopeptidase inhibitor activity"/>
    <property type="evidence" value="ECO:0007669"/>
    <property type="project" value="UniProtKB-KW"/>
</dbReference>
<dbReference type="PROSITE" id="PS50279">
    <property type="entry name" value="BPTI_KUNITZ_2"/>
    <property type="match status" value="1"/>
</dbReference>
<keyword evidence="4" id="KW-0722">Serine protease inhibitor</keyword>
<evidence type="ECO:0000256" key="6">
    <source>
        <dbReference type="SAM" id="SignalP"/>
    </source>
</evidence>
<dbReference type="SUPFAM" id="SSF57362">
    <property type="entry name" value="BPTI-like"/>
    <property type="match status" value="1"/>
</dbReference>
<keyword evidence="3" id="KW-0646">Protease inhibitor</keyword>
<proteinExistence type="predicted"/>
<dbReference type="GO" id="GO:0005615">
    <property type="term" value="C:extracellular space"/>
    <property type="evidence" value="ECO:0007669"/>
    <property type="project" value="TreeGrafter"/>
</dbReference>
<keyword evidence="2" id="KW-0964">Secreted</keyword>
<evidence type="ECO:0000256" key="5">
    <source>
        <dbReference type="ARBA" id="ARBA00023157"/>
    </source>
</evidence>
<evidence type="ECO:0000256" key="1">
    <source>
        <dbReference type="ARBA" id="ARBA00004613"/>
    </source>
</evidence>
<dbReference type="Gene3D" id="4.10.410.10">
    <property type="entry name" value="Pancreatic trypsin inhibitor Kunitz domain"/>
    <property type="match status" value="1"/>
</dbReference>
<dbReference type="InterPro" id="IPR050098">
    <property type="entry name" value="TFPI/VKTCI-like"/>
</dbReference>
<evidence type="ECO:0000256" key="3">
    <source>
        <dbReference type="ARBA" id="ARBA00022690"/>
    </source>
</evidence>
<dbReference type="PRINTS" id="PR00759">
    <property type="entry name" value="BASICPTASE"/>
</dbReference>
<evidence type="ECO:0000313" key="8">
    <source>
        <dbReference type="EMBL" id="CAJ0579937.1"/>
    </source>
</evidence>
<comment type="caution">
    <text evidence="8">The sequence shown here is derived from an EMBL/GenBank/DDBJ whole genome shotgun (WGS) entry which is preliminary data.</text>
</comment>
<evidence type="ECO:0000313" key="9">
    <source>
        <dbReference type="Proteomes" id="UP001177023"/>
    </source>
</evidence>